<name>E1JYQ4_SOLFR</name>
<dbReference type="PIRSF" id="PIRSF024492">
    <property type="entry name" value="UCP024492"/>
    <property type="match status" value="1"/>
</dbReference>
<gene>
    <name evidence="1" type="ORF">DesfrDRAFT_2753</name>
</gene>
<dbReference type="InterPro" id="IPR007438">
    <property type="entry name" value="DUF488"/>
</dbReference>
<reference evidence="1 2" key="1">
    <citation type="submission" date="2010-08" db="EMBL/GenBank/DDBJ databases">
        <title>The draft genome of Desulfovibrio fructosovorans JJ.</title>
        <authorList>
            <consortium name="US DOE Joint Genome Institute (JGI-PGF)"/>
            <person name="Lucas S."/>
            <person name="Copeland A."/>
            <person name="Lapidus A."/>
            <person name="Cheng J.-F."/>
            <person name="Bruce D."/>
            <person name="Goodwin L."/>
            <person name="Pitluck S."/>
            <person name="Land M.L."/>
            <person name="Hauser L."/>
            <person name="Chang Y.-J."/>
            <person name="Jeffries C."/>
            <person name="Wall J.D."/>
            <person name="Stahl D.A."/>
            <person name="Arkin A.P."/>
            <person name="Dehal P."/>
            <person name="Stolyar S.M."/>
            <person name="Hazen T.C."/>
            <person name="Woyke T.J."/>
        </authorList>
    </citation>
    <scope>NUCLEOTIDE SEQUENCE [LARGE SCALE GENOMIC DNA]</scope>
    <source>
        <strain evidence="1 2">JJ</strain>
    </source>
</reference>
<protein>
    <recommendedName>
        <fullName evidence="3">DUF488 domain-containing protein</fullName>
    </recommendedName>
</protein>
<comment type="caution">
    <text evidence="1">The sequence shown here is derived from an EMBL/GenBank/DDBJ whole genome shotgun (WGS) entry which is preliminary data.</text>
</comment>
<dbReference type="EMBL" id="AECZ01000019">
    <property type="protein sequence ID" value="EFL50474.1"/>
    <property type="molecule type" value="Genomic_DNA"/>
</dbReference>
<dbReference type="RefSeq" id="WP_005994774.1">
    <property type="nucleotide sequence ID" value="NZ_AECZ01000019.1"/>
</dbReference>
<dbReference type="InterPro" id="IPR014519">
    <property type="entry name" value="UCP024492"/>
</dbReference>
<evidence type="ECO:0000313" key="1">
    <source>
        <dbReference type="EMBL" id="EFL50474.1"/>
    </source>
</evidence>
<sequence>MTRELTRPPIYTLGHDNHDRAVFLSLLARHGVNLLIDVRAEPYSRHLPHFCKDALAASLKSWGVGYLFFGRELGGRGTSVADAVSFSLGIDRVVSAWRQAYRLALVCAEEDPRRCHRAWRIAPALLSQGARVVHIRGDGRLEPHTPAWADYALAAAPLPGIPR</sequence>
<dbReference type="eggNOG" id="COG5483">
    <property type="taxonomic scope" value="Bacteria"/>
</dbReference>
<dbReference type="PANTHER" id="PTHR39337:SF1">
    <property type="entry name" value="BLR5642 PROTEIN"/>
    <property type="match status" value="1"/>
</dbReference>
<dbReference type="STRING" id="596151.DesfrDRAFT_2753"/>
<dbReference type="Pfam" id="PF04343">
    <property type="entry name" value="DUF488"/>
    <property type="match status" value="1"/>
</dbReference>
<accession>E1JYQ4</accession>
<proteinExistence type="predicted"/>
<evidence type="ECO:0008006" key="3">
    <source>
        <dbReference type="Google" id="ProtNLM"/>
    </source>
</evidence>
<dbReference type="PANTHER" id="PTHR39337">
    <property type="entry name" value="BLR5642 PROTEIN"/>
    <property type="match status" value="1"/>
</dbReference>
<evidence type="ECO:0000313" key="2">
    <source>
        <dbReference type="Proteomes" id="UP000006250"/>
    </source>
</evidence>
<keyword evidence="2" id="KW-1185">Reference proteome</keyword>
<dbReference type="Proteomes" id="UP000006250">
    <property type="component" value="Unassembled WGS sequence"/>
</dbReference>
<organism evidence="1 2">
    <name type="scientific">Solidesulfovibrio fructosivorans JJ]</name>
    <dbReference type="NCBI Taxonomy" id="596151"/>
    <lineage>
        <taxon>Bacteria</taxon>
        <taxon>Pseudomonadati</taxon>
        <taxon>Thermodesulfobacteriota</taxon>
        <taxon>Desulfovibrionia</taxon>
        <taxon>Desulfovibrionales</taxon>
        <taxon>Desulfovibrionaceae</taxon>
        <taxon>Solidesulfovibrio</taxon>
    </lineage>
</organism>
<dbReference type="AlphaFoldDB" id="E1JYQ4"/>
<dbReference type="OrthoDB" id="9789109at2"/>